<name>A0ABM0M3E8_SACKO</name>
<evidence type="ECO:0000256" key="4">
    <source>
        <dbReference type="ARBA" id="ARBA00022553"/>
    </source>
</evidence>
<comment type="similarity">
    <text evidence="7">Belongs to the GAR1 family.</text>
</comment>
<evidence type="ECO:0000256" key="6">
    <source>
        <dbReference type="ARBA" id="ARBA00023242"/>
    </source>
</evidence>
<dbReference type="RefSeq" id="XP_006814539.1">
    <property type="nucleotide sequence ID" value="XM_006814476.1"/>
</dbReference>
<dbReference type="Pfam" id="PF04410">
    <property type="entry name" value="Gar1"/>
    <property type="match status" value="1"/>
</dbReference>
<evidence type="ECO:0000256" key="3">
    <source>
        <dbReference type="ARBA" id="ARBA00022552"/>
    </source>
</evidence>
<evidence type="ECO:0000313" key="8">
    <source>
        <dbReference type="Proteomes" id="UP000694865"/>
    </source>
</evidence>
<evidence type="ECO:0000256" key="7">
    <source>
        <dbReference type="RuleBase" id="RU364004"/>
    </source>
</evidence>
<keyword evidence="3 7" id="KW-0698">rRNA processing</keyword>
<proteinExistence type="inferred from homology"/>
<keyword evidence="5 7" id="KW-0694">RNA-binding</keyword>
<dbReference type="InterPro" id="IPR040309">
    <property type="entry name" value="Naf1"/>
</dbReference>
<dbReference type="SUPFAM" id="SSF50447">
    <property type="entry name" value="Translation proteins"/>
    <property type="match status" value="1"/>
</dbReference>
<comment type="subunit">
    <text evidence="7">Component of the small nucleolar ribonucleoprotein particles containing H/ACA-type snoRNAs (H/ACA snoRNPs).</text>
</comment>
<evidence type="ECO:0000256" key="1">
    <source>
        <dbReference type="ARBA" id="ARBA00009801"/>
    </source>
</evidence>
<dbReference type="PANTHER" id="PTHR31633:SF1">
    <property type="entry name" value="H_ACA RIBONUCLEOPROTEIN COMPLEX NON-CORE SUBUNIT NAF1"/>
    <property type="match status" value="1"/>
</dbReference>
<comment type="similarity">
    <text evidence="1">Belongs to the NAF1 family.</text>
</comment>
<dbReference type="InterPro" id="IPR038664">
    <property type="entry name" value="Gar1/Naf1_Cbf5-bd_sf"/>
</dbReference>
<keyword evidence="8" id="KW-1185">Reference proteome</keyword>
<evidence type="ECO:0000313" key="9">
    <source>
        <dbReference type="RefSeq" id="XP_006814539.1"/>
    </source>
</evidence>
<evidence type="ECO:0000256" key="2">
    <source>
        <dbReference type="ARBA" id="ARBA00022517"/>
    </source>
</evidence>
<keyword evidence="6 7" id="KW-0539">Nucleus</keyword>
<comment type="subcellular location">
    <subcellularLocation>
        <location evidence="7">Nucleus</location>
        <location evidence="7">Nucleolus</location>
    </subcellularLocation>
</comment>
<keyword evidence="2 7" id="KW-0690">Ribosome biogenesis</keyword>
<keyword evidence="7" id="KW-0687">Ribonucleoprotein</keyword>
<dbReference type="InterPro" id="IPR007504">
    <property type="entry name" value="H/ACA_rnp_Gar1/Naf1"/>
</dbReference>
<protein>
    <recommendedName>
        <fullName evidence="7">H/ACA ribonucleoprotein complex subunit</fullName>
    </recommendedName>
</protein>
<dbReference type="Gene3D" id="2.40.10.230">
    <property type="entry name" value="Probable tRNA pseudouridine synthase domain"/>
    <property type="match status" value="1"/>
</dbReference>
<reference evidence="9" key="1">
    <citation type="submission" date="2025-08" db="UniProtKB">
        <authorList>
            <consortium name="RefSeq"/>
        </authorList>
    </citation>
    <scope>IDENTIFICATION</scope>
    <source>
        <tissue evidence="9">Testes</tissue>
    </source>
</reference>
<evidence type="ECO:0000256" key="5">
    <source>
        <dbReference type="ARBA" id="ARBA00022884"/>
    </source>
</evidence>
<dbReference type="Proteomes" id="UP000694865">
    <property type="component" value="Unplaced"/>
</dbReference>
<comment type="function">
    <text evidence="7">Required for ribosome biogenesis. Part of a complex which catalyzes pseudouridylation of rRNA. This involves the isomerization of uridine such that the ribose is subsequently attached to C5, instead of the normal N1. Pseudouridine ("psi") residues may serve to stabilize the conformation of rRNAs.</text>
</comment>
<dbReference type="PANTHER" id="PTHR31633">
    <property type="entry name" value="H/ACA RIBONUCLEOPROTEIN COMPLEX NON-CORE SUBUNIT NAF1"/>
    <property type="match status" value="1"/>
</dbReference>
<keyword evidence="4" id="KW-0597">Phosphoprotein</keyword>
<dbReference type="InterPro" id="IPR009000">
    <property type="entry name" value="Transl_B-barrel_sf"/>
</dbReference>
<gene>
    <name evidence="9" type="primary">LOC102803252</name>
</gene>
<dbReference type="GeneID" id="102803252"/>
<organism evidence="8 9">
    <name type="scientific">Saccoglossus kowalevskii</name>
    <name type="common">Acorn worm</name>
    <dbReference type="NCBI Taxonomy" id="10224"/>
    <lineage>
        <taxon>Eukaryota</taxon>
        <taxon>Metazoa</taxon>
        <taxon>Hemichordata</taxon>
        <taxon>Enteropneusta</taxon>
        <taxon>Harrimaniidae</taxon>
        <taxon>Saccoglossus</taxon>
    </lineage>
</organism>
<accession>A0ABM0M3E8</accession>
<sequence>MEELPQVEEPIPKLPDDVKISEVGFVSSIIGQLVVIQSNPNNPALNLDTLLFKEDRQYVGKIFEVFGPVICPLYAIRFNSTEHIKSTGVDLKMKVFYALDSPEFTSFVLMEQLRKMKGSDASWKNDEEPPVEFLDYSDERRKLKLKANSKAIDEKDLSDLFKTMLLREM</sequence>